<keyword evidence="2" id="KW-1185">Reference proteome</keyword>
<sequence>MPAEATPPVRLHLVRHGQQVREGQDGPLTPLGQEQAAATGRALALTEADRLVSSTRQRAVATARAFGREPEQVADLDEIRFGESWTWADADEREDLLLWRPEHRTPGGESLGEFQERVQRALNGLMDQPPRGRLIVVVHAGVIDAALRWVYGLGPDADWTTETSACHASITEVHHWPRGRGPKEAPRHSFLIRLGDVRHFPPELVSGE</sequence>
<evidence type="ECO:0000313" key="2">
    <source>
        <dbReference type="Proteomes" id="UP001138997"/>
    </source>
</evidence>
<dbReference type="InterPro" id="IPR029033">
    <property type="entry name" value="His_PPase_superfam"/>
</dbReference>
<dbReference type="SMART" id="SM00855">
    <property type="entry name" value="PGAM"/>
    <property type="match status" value="1"/>
</dbReference>
<comment type="caution">
    <text evidence="1">The sequence shown here is derived from an EMBL/GenBank/DDBJ whole genome shotgun (WGS) entry which is preliminary data.</text>
</comment>
<dbReference type="CDD" id="cd07067">
    <property type="entry name" value="HP_PGM_like"/>
    <property type="match status" value="1"/>
</dbReference>
<dbReference type="SUPFAM" id="SSF53254">
    <property type="entry name" value="Phosphoglycerate mutase-like"/>
    <property type="match status" value="1"/>
</dbReference>
<protein>
    <submittedName>
        <fullName evidence="1">Histidine phosphatase family protein</fullName>
    </submittedName>
</protein>
<dbReference type="InterPro" id="IPR013078">
    <property type="entry name" value="His_Pase_superF_clade-1"/>
</dbReference>
<evidence type="ECO:0000313" key="1">
    <source>
        <dbReference type="EMBL" id="MCD5315258.1"/>
    </source>
</evidence>
<proteinExistence type="predicted"/>
<name>A0A9X1NLH0_9ACTN</name>
<dbReference type="PANTHER" id="PTHR48100:SF1">
    <property type="entry name" value="HISTIDINE PHOSPHATASE FAMILY PROTEIN-RELATED"/>
    <property type="match status" value="1"/>
</dbReference>
<accession>A0A9X1NLH0</accession>
<dbReference type="Proteomes" id="UP001138997">
    <property type="component" value="Unassembled WGS sequence"/>
</dbReference>
<dbReference type="GO" id="GO:0005737">
    <property type="term" value="C:cytoplasm"/>
    <property type="evidence" value="ECO:0007669"/>
    <property type="project" value="TreeGrafter"/>
</dbReference>
<dbReference type="AlphaFoldDB" id="A0A9X1NLH0"/>
<dbReference type="EMBL" id="JAJOMB010000021">
    <property type="protein sequence ID" value="MCD5315258.1"/>
    <property type="molecule type" value="Genomic_DNA"/>
</dbReference>
<organism evidence="1 2">
    <name type="scientific">Kineosporia babensis</name>
    <dbReference type="NCBI Taxonomy" id="499548"/>
    <lineage>
        <taxon>Bacteria</taxon>
        <taxon>Bacillati</taxon>
        <taxon>Actinomycetota</taxon>
        <taxon>Actinomycetes</taxon>
        <taxon>Kineosporiales</taxon>
        <taxon>Kineosporiaceae</taxon>
        <taxon>Kineosporia</taxon>
    </lineage>
</organism>
<dbReference type="RefSeq" id="WP_231448062.1">
    <property type="nucleotide sequence ID" value="NZ_JAJOMB010000021.1"/>
</dbReference>
<dbReference type="InterPro" id="IPR050275">
    <property type="entry name" value="PGM_Phosphatase"/>
</dbReference>
<dbReference type="Pfam" id="PF00300">
    <property type="entry name" value="His_Phos_1"/>
    <property type="match status" value="1"/>
</dbReference>
<dbReference type="Gene3D" id="3.40.50.1240">
    <property type="entry name" value="Phosphoglycerate mutase-like"/>
    <property type="match status" value="1"/>
</dbReference>
<dbReference type="PANTHER" id="PTHR48100">
    <property type="entry name" value="BROAD-SPECIFICITY PHOSPHATASE YOR283W-RELATED"/>
    <property type="match status" value="1"/>
</dbReference>
<gene>
    <name evidence="1" type="ORF">LR394_30585</name>
</gene>
<reference evidence="1" key="1">
    <citation type="submission" date="2021-11" db="EMBL/GenBank/DDBJ databases">
        <title>Streptomyces corallinus and Kineosporia corallina sp. nov., two new coral-derived marine actinobacteria.</title>
        <authorList>
            <person name="Buangrab K."/>
            <person name="Sutthacheep M."/>
            <person name="Yeemin T."/>
            <person name="Harunari E."/>
            <person name="Igarashi Y."/>
            <person name="Sripreechasak P."/>
            <person name="Kanchanasin P."/>
            <person name="Tanasupawat S."/>
            <person name="Phongsopitanun W."/>
        </authorList>
    </citation>
    <scope>NUCLEOTIDE SEQUENCE</scope>
    <source>
        <strain evidence="1">JCM 31032</strain>
    </source>
</reference>
<dbReference type="GO" id="GO:0016791">
    <property type="term" value="F:phosphatase activity"/>
    <property type="evidence" value="ECO:0007669"/>
    <property type="project" value="TreeGrafter"/>
</dbReference>